<dbReference type="Pfam" id="PF00198">
    <property type="entry name" value="2-oxoacid_dh"/>
    <property type="match status" value="1"/>
</dbReference>
<reference evidence="2 3" key="1">
    <citation type="submission" date="2020-10" db="EMBL/GenBank/DDBJ databases">
        <title>Genome Sequencing of Rodentibacter spp. strain DSM111151.</title>
        <authorList>
            <person name="Benga L."/>
            <person name="Lautwein T."/>
        </authorList>
    </citation>
    <scope>NUCLEOTIDE SEQUENCE [LARGE SCALE GENOMIC DNA]</scope>
    <source>
        <strain evidence="2 3">DSM 111151</strain>
    </source>
</reference>
<accession>A0ABX6UYH4</accession>
<dbReference type="RefSeq" id="WP_194812104.1">
    <property type="nucleotide sequence ID" value="NZ_CP063056.1"/>
</dbReference>
<gene>
    <name evidence="2" type="ORF">IHV77_11670</name>
</gene>
<dbReference type="Proteomes" id="UP000663069">
    <property type="component" value="Chromosome"/>
</dbReference>
<evidence type="ECO:0000313" key="2">
    <source>
        <dbReference type="EMBL" id="QPB42524.1"/>
    </source>
</evidence>
<sequence>MKKILTALSLSLLSATVFNDVAIICCPMIRLRKHTTINLKNNTVVRLGFISFYVKMLAKTLKRYLEVNASIDGEDIIYHNHF</sequence>
<proteinExistence type="predicted"/>
<organism evidence="2 3">
    <name type="scientific">Rodentibacter haemolyticus</name>
    <dbReference type="NCBI Taxonomy" id="2778911"/>
    <lineage>
        <taxon>Bacteria</taxon>
        <taxon>Pseudomonadati</taxon>
        <taxon>Pseudomonadota</taxon>
        <taxon>Gammaproteobacteria</taxon>
        <taxon>Pasteurellales</taxon>
        <taxon>Pasteurellaceae</taxon>
        <taxon>Rodentibacter</taxon>
    </lineage>
</organism>
<keyword evidence="3" id="KW-1185">Reference proteome</keyword>
<dbReference type="InterPro" id="IPR001078">
    <property type="entry name" value="2-oxoacid_DH_actylTfrase"/>
</dbReference>
<evidence type="ECO:0000259" key="1">
    <source>
        <dbReference type="Pfam" id="PF00198"/>
    </source>
</evidence>
<evidence type="ECO:0000313" key="3">
    <source>
        <dbReference type="Proteomes" id="UP000663069"/>
    </source>
</evidence>
<dbReference type="EMBL" id="CP063056">
    <property type="protein sequence ID" value="QPB42524.1"/>
    <property type="molecule type" value="Genomic_DNA"/>
</dbReference>
<name>A0ABX6UYH4_9PAST</name>
<protein>
    <submittedName>
        <fullName evidence="2">2-oxo acid dehydrogenase subunit E2</fullName>
    </submittedName>
</protein>
<dbReference type="Gene3D" id="3.30.559.10">
    <property type="entry name" value="Chloramphenicol acetyltransferase-like domain"/>
    <property type="match status" value="1"/>
</dbReference>
<dbReference type="InterPro" id="IPR023213">
    <property type="entry name" value="CAT-like_dom_sf"/>
</dbReference>
<feature type="domain" description="2-oxoacid dehydrogenase acyltransferase catalytic" evidence="1">
    <location>
        <begin position="4"/>
        <end position="81"/>
    </location>
</feature>
<dbReference type="SUPFAM" id="SSF52777">
    <property type="entry name" value="CoA-dependent acyltransferases"/>
    <property type="match status" value="1"/>
</dbReference>